<dbReference type="InterPro" id="IPR057499">
    <property type="entry name" value="Kelch_FKB95"/>
</dbReference>
<feature type="domain" description="FKB95-like N-terminal Kelch" evidence="3">
    <location>
        <begin position="214"/>
        <end position="402"/>
    </location>
</feature>
<keyword evidence="1" id="KW-0175">Coiled coil</keyword>
<dbReference type="Pfam" id="PF25210">
    <property type="entry name" value="Kelch_FKB95"/>
    <property type="match status" value="1"/>
</dbReference>
<evidence type="ECO:0000256" key="1">
    <source>
        <dbReference type="SAM" id="Coils"/>
    </source>
</evidence>
<dbReference type="SUPFAM" id="SSF117281">
    <property type="entry name" value="Kelch motif"/>
    <property type="match status" value="1"/>
</dbReference>
<accession>A0A834G9L4</accession>
<feature type="region of interest" description="Disordered" evidence="2">
    <location>
        <begin position="1"/>
        <end position="31"/>
    </location>
</feature>
<keyword evidence="5" id="KW-1185">Reference proteome</keyword>
<protein>
    <recommendedName>
        <fullName evidence="3">FKB95-like N-terminal Kelch domain-containing protein</fullName>
    </recommendedName>
</protein>
<feature type="compositionally biased region" description="Basic and acidic residues" evidence="2">
    <location>
        <begin position="1"/>
        <end position="20"/>
    </location>
</feature>
<dbReference type="PANTHER" id="PTHR24414">
    <property type="entry name" value="F-BOX/KELCH-REPEAT PROTEIN SKIP4"/>
    <property type="match status" value="1"/>
</dbReference>
<reference evidence="4" key="1">
    <citation type="submission" date="2019-11" db="EMBL/GenBank/DDBJ databases">
        <authorList>
            <person name="Liu Y."/>
            <person name="Hou J."/>
            <person name="Li T.-Q."/>
            <person name="Guan C.-H."/>
            <person name="Wu X."/>
            <person name="Wu H.-Z."/>
            <person name="Ling F."/>
            <person name="Zhang R."/>
            <person name="Shi X.-G."/>
            <person name="Ren J.-P."/>
            <person name="Chen E.-F."/>
            <person name="Sun J.-M."/>
        </authorList>
    </citation>
    <scope>NUCLEOTIDE SEQUENCE</scope>
    <source>
        <strain evidence="4">Adult_tree_wgs_1</strain>
        <tissue evidence="4">Leaves</tissue>
    </source>
</reference>
<evidence type="ECO:0000313" key="5">
    <source>
        <dbReference type="Proteomes" id="UP000626092"/>
    </source>
</evidence>
<gene>
    <name evidence="4" type="ORF">RHSIM_Rhsim10G0205000</name>
</gene>
<dbReference type="InterPro" id="IPR050354">
    <property type="entry name" value="F-box/kelch-repeat_ARATH"/>
</dbReference>
<name>A0A834G9L4_RHOSS</name>
<sequence>MAMTKERMKNVLDGEGEGKRSRPSSSSFLELEENEILKEMVAEKQMRDTHEILKDRMEKQMREMRDTTEKHMREAIIEIVEMDMRETEIIKDQITEMRVMREKRMREMREMREQLIREKPTREKQLFELLTLWELWDEEEEMRELREMMETRSAWRMDIKEIIGIWMREMEMRNVRKKRKMRVMEKLKSTCLLGRGTEGEGPVLYLFNLDDDERNKEEDEDTRMRVLTPATSMLRPEYYYMSVVVGTVVYVLGGVCEDVFHNKVFSLDTNYPEKGWIKGLDMLNDRCEGKAVAVEGKIYVFGGNNKTKRDSRPWAEFLDPITNKWEPLPAPPKRSRIHTRDLIYTPVVYGGPGEGKKIFLSWCRYIYDVDAQTWEQFHRPESCYPFSHTLTSNGNILYWTTHAKLFSFNMKTQDIDCGLVEGYMLSKYRKELLVPGPTLLHLGGDHFCFITLKDLPGDRTKVRCTKFRVSHQDGLKGSFVCRKTYIIGHPLDMAYSYAFAL</sequence>
<dbReference type="Gene3D" id="2.120.10.80">
    <property type="entry name" value="Kelch-type beta propeller"/>
    <property type="match status" value="1"/>
</dbReference>
<evidence type="ECO:0000259" key="3">
    <source>
        <dbReference type="Pfam" id="PF25210"/>
    </source>
</evidence>
<feature type="coiled-coil region" evidence="1">
    <location>
        <begin position="43"/>
        <end position="74"/>
    </location>
</feature>
<evidence type="ECO:0000256" key="2">
    <source>
        <dbReference type="SAM" id="MobiDB-lite"/>
    </source>
</evidence>
<comment type="caution">
    <text evidence="4">The sequence shown here is derived from an EMBL/GenBank/DDBJ whole genome shotgun (WGS) entry which is preliminary data.</text>
</comment>
<organism evidence="4 5">
    <name type="scientific">Rhododendron simsii</name>
    <name type="common">Sims's rhododendron</name>
    <dbReference type="NCBI Taxonomy" id="118357"/>
    <lineage>
        <taxon>Eukaryota</taxon>
        <taxon>Viridiplantae</taxon>
        <taxon>Streptophyta</taxon>
        <taxon>Embryophyta</taxon>
        <taxon>Tracheophyta</taxon>
        <taxon>Spermatophyta</taxon>
        <taxon>Magnoliopsida</taxon>
        <taxon>eudicotyledons</taxon>
        <taxon>Gunneridae</taxon>
        <taxon>Pentapetalae</taxon>
        <taxon>asterids</taxon>
        <taxon>Ericales</taxon>
        <taxon>Ericaceae</taxon>
        <taxon>Ericoideae</taxon>
        <taxon>Rhodoreae</taxon>
        <taxon>Rhododendron</taxon>
    </lineage>
</organism>
<dbReference type="AlphaFoldDB" id="A0A834G9L4"/>
<evidence type="ECO:0000313" key="4">
    <source>
        <dbReference type="EMBL" id="KAF7129125.1"/>
    </source>
</evidence>
<dbReference type="OrthoDB" id="1716015at2759"/>
<dbReference type="Proteomes" id="UP000626092">
    <property type="component" value="Unassembled WGS sequence"/>
</dbReference>
<dbReference type="PANTHER" id="PTHR24414:SF23">
    <property type="entry name" value="F-BOX_KELCH-REPEAT PROTEIN SKIP6"/>
    <property type="match status" value="1"/>
</dbReference>
<proteinExistence type="predicted"/>
<dbReference type="EMBL" id="WJXA01000010">
    <property type="protein sequence ID" value="KAF7129125.1"/>
    <property type="molecule type" value="Genomic_DNA"/>
</dbReference>
<dbReference type="InterPro" id="IPR015915">
    <property type="entry name" value="Kelch-typ_b-propeller"/>
</dbReference>